<evidence type="ECO:0000313" key="1">
    <source>
        <dbReference type="EMBL" id="WVN91027.1"/>
    </source>
</evidence>
<protein>
    <submittedName>
        <fullName evidence="1">Uncharacterized protein</fullName>
    </submittedName>
</protein>
<dbReference type="EMBL" id="CP143791">
    <property type="protein sequence ID" value="WVN91027.1"/>
    <property type="molecule type" value="Genomic_DNA"/>
</dbReference>
<dbReference type="RefSeq" id="XP_066071727.1">
    <property type="nucleotide sequence ID" value="XM_066215630.1"/>
</dbReference>
<dbReference type="KEGG" id="cdep:91090482"/>
<evidence type="ECO:0000313" key="2">
    <source>
        <dbReference type="Proteomes" id="UP000094043"/>
    </source>
</evidence>
<reference evidence="1" key="3">
    <citation type="submission" date="2024-01" db="EMBL/GenBank/DDBJ databases">
        <authorList>
            <person name="Coelho M.A."/>
            <person name="David-Palma M."/>
            <person name="Shea T."/>
            <person name="Sun S."/>
            <person name="Cuomo C.A."/>
            <person name="Heitman J."/>
        </authorList>
    </citation>
    <scope>NUCLEOTIDE SEQUENCE</scope>
    <source>
        <strain evidence="1">CBS 7841</strain>
    </source>
</reference>
<reference evidence="1" key="1">
    <citation type="submission" date="2016-06" db="EMBL/GenBank/DDBJ databases">
        <authorList>
            <person name="Cuomo C."/>
            <person name="Litvintseva A."/>
            <person name="Heitman J."/>
            <person name="Chen Y."/>
            <person name="Sun S."/>
            <person name="Springer D."/>
            <person name="Dromer F."/>
            <person name="Young S."/>
            <person name="Zeng Q."/>
            <person name="Chapman S."/>
            <person name="Gujja S."/>
            <person name="Saif S."/>
            <person name="Birren B."/>
        </authorList>
    </citation>
    <scope>NUCLEOTIDE SEQUENCE</scope>
    <source>
        <strain evidence="1">CBS 7841</strain>
    </source>
</reference>
<dbReference type="GeneID" id="91090482"/>
<dbReference type="AlphaFoldDB" id="A0AAJ8JYW4"/>
<keyword evidence="2" id="KW-1185">Reference proteome</keyword>
<proteinExistence type="predicted"/>
<accession>A0AAJ8JYW4</accession>
<dbReference type="Proteomes" id="UP000094043">
    <property type="component" value="Chromosome 8"/>
</dbReference>
<gene>
    <name evidence="1" type="ORF">L203_106274</name>
</gene>
<name>A0AAJ8JYW4_9TREE</name>
<organism evidence="1 2">
    <name type="scientific">Cryptococcus depauperatus CBS 7841</name>
    <dbReference type="NCBI Taxonomy" id="1295531"/>
    <lineage>
        <taxon>Eukaryota</taxon>
        <taxon>Fungi</taxon>
        <taxon>Dikarya</taxon>
        <taxon>Basidiomycota</taxon>
        <taxon>Agaricomycotina</taxon>
        <taxon>Tremellomycetes</taxon>
        <taxon>Tremellales</taxon>
        <taxon>Cryptococcaceae</taxon>
        <taxon>Cryptococcus</taxon>
    </lineage>
</organism>
<reference evidence="1" key="2">
    <citation type="journal article" date="2022" name="Elife">
        <title>Obligate sexual reproduction of a homothallic fungus closely related to the Cryptococcus pathogenic species complex.</title>
        <authorList>
            <person name="Passer A.R."/>
            <person name="Clancey S.A."/>
            <person name="Shea T."/>
            <person name="David-Palma M."/>
            <person name="Averette A.F."/>
            <person name="Boekhout T."/>
            <person name="Porcel B.M."/>
            <person name="Nowrousian M."/>
            <person name="Cuomo C.A."/>
            <person name="Sun S."/>
            <person name="Heitman J."/>
            <person name="Coelho M.A."/>
        </authorList>
    </citation>
    <scope>NUCLEOTIDE SEQUENCE</scope>
    <source>
        <strain evidence="1">CBS 7841</strain>
    </source>
</reference>
<sequence length="75" mass="8678">MRPCPMSSISRRVPFTRSRLLVDETHCRQRLFSDLDASLTELDPLRKCRDENVYVQIWKRLSHRHGGGGPGRQGT</sequence>